<dbReference type="EMBL" id="JBFALK010000028">
    <property type="protein sequence ID" value="MEV0974187.1"/>
    <property type="molecule type" value="Genomic_DNA"/>
</dbReference>
<keyword evidence="3 5" id="KW-0326">Glycosidase</keyword>
<dbReference type="Proteomes" id="UP001551675">
    <property type="component" value="Unassembled WGS sequence"/>
</dbReference>
<dbReference type="InterPro" id="IPR017853">
    <property type="entry name" value="GH"/>
</dbReference>
<dbReference type="SUPFAM" id="SSF51445">
    <property type="entry name" value="(Trans)glycosidases"/>
    <property type="match status" value="1"/>
</dbReference>
<dbReference type="RefSeq" id="WP_358140512.1">
    <property type="nucleotide sequence ID" value="NZ_JBFALK010000028.1"/>
</dbReference>
<evidence type="ECO:0000259" key="4">
    <source>
        <dbReference type="Pfam" id="PF00933"/>
    </source>
</evidence>
<name>A0ABV3GSB8_MICGL</name>
<dbReference type="GO" id="GO:0016798">
    <property type="term" value="F:hydrolase activity, acting on glycosyl bonds"/>
    <property type="evidence" value="ECO:0007669"/>
    <property type="project" value="UniProtKB-KW"/>
</dbReference>
<evidence type="ECO:0000256" key="1">
    <source>
        <dbReference type="ARBA" id="ARBA00005336"/>
    </source>
</evidence>
<evidence type="ECO:0000313" key="5">
    <source>
        <dbReference type="EMBL" id="MEV0974187.1"/>
    </source>
</evidence>
<comment type="caution">
    <text evidence="5">The sequence shown here is derived from an EMBL/GenBank/DDBJ whole genome shotgun (WGS) entry which is preliminary data.</text>
</comment>
<sequence>MPTSSSSLDRLAMTVLQPGFDGVTPPGWLRRALADGLGGAVLFARNIEDTGQTAELVAALREENPAVVVAVDEEGGAVTRFEAGTGSSWPGNRALGVVDDVTRTERVGRAIGRLLASADVTLNYAPVADVNANPANPVIGIRSFGPDPQLVARHTAALVTGLQAEGVAACAKHFPGHGDTVTDSHLALPTVHAPLDVLRERDLPPFRAAVEAGVQAVMCGHLLVPALDPDVPATLSRRILTGLLREELGFDGMLVTDAIEMRAVAALLPPGEIAVRALVAGVDAICVGASSPEGENVYALRDAIVEAVRDGRLPEERLAEAAARVLAVAEWHAAHAARRTAGDARAEGLGAGPGADSGEELGLETARAAMRVIAAGSDVHRAVPLSRPPLVVHIAPRMSQAVDSDVPVGLTRELAELLPGTVGHTIIAEATALPELSGDRPVVLVVHDAGRHAWVRDLLATAVQARPDAIVVETGIPAEPVGAVYVTTYGVSRASDRVVARWLTGSEETRSRQEKTAG</sequence>
<dbReference type="InterPro" id="IPR001764">
    <property type="entry name" value="Glyco_hydro_3_N"/>
</dbReference>
<accession>A0ABV3GSB8</accession>
<reference evidence="5 6" key="1">
    <citation type="submission" date="2024-06" db="EMBL/GenBank/DDBJ databases">
        <title>The Natural Products Discovery Center: Release of the First 8490 Sequenced Strains for Exploring Actinobacteria Biosynthetic Diversity.</title>
        <authorList>
            <person name="Kalkreuter E."/>
            <person name="Kautsar S.A."/>
            <person name="Yang D."/>
            <person name="Bader C.D."/>
            <person name="Teijaro C.N."/>
            <person name="Fluegel L."/>
            <person name="Davis C.M."/>
            <person name="Simpson J.R."/>
            <person name="Lauterbach L."/>
            <person name="Steele A.D."/>
            <person name="Gui C."/>
            <person name="Meng S."/>
            <person name="Li G."/>
            <person name="Viehrig K."/>
            <person name="Ye F."/>
            <person name="Su P."/>
            <person name="Kiefer A.F."/>
            <person name="Nichols A."/>
            <person name="Cepeda A.J."/>
            <person name="Yan W."/>
            <person name="Fan B."/>
            <person name="Jiang Y."/>
            <person name="Adhikari A."/>
            <person name="Zheng C.-J."/>
            <person name="Schuster L."/>
            <person name="Cowan T.M."/>
            <person name="Smanski M.J."/>
            <person name="Chevrette M.G."/>
            <person name="De Carvalho L.P.S."/>
            <person name="Shen B."/>
        </authorList>
    </citation>
    <scope>NUCLEOTIDE SEQUENCE [LARGE SCALE GENOMIC DNA]</scope>
    <source>
        <strain evidence="5 6">NPDC050100</strain>
    </source>
</reference>
<protein>
    <submittedName>
        <fullName evidence="5">Glycoside hydrolase family 3 protein</fullName>
        <ecNumber evidence="5">3.2.1.-</ecNumber>
    </submittedName>
</protein>
<comment type="similarity">
    <text evidence="1">Belongs to the glycosyl hydrolase 3 family.</text>
</comment>
<organism evidence="5 6">
    <name type="scientific">Microtetraspora glauca</name>
    <dbReference type="NCBI Taxonomy" id="1996"/>
    <lineage>
        <taxon>Bacteria</taxon>
        <taxon>Bacillati</taxon>
        <taxon>Actinomycetota</taxon>
        <taxon>Actinomycetes</taxon>
        <taxon>Streptosporangiales</taxon>
        <taxon>Streptosporangiaceae</taxon>
        <taxon>Microtetraspora</taxon>
    </lineage>
</organism>
<dbReference type="PANTHER" id="PTHR30480">
    <property type="entry name" value="BETA-HEXOSAMINIDASE-RELATED"/>
    <property type="match status" value="1"/>
</dbReference>
<keyword evidence="6" id="KW-1185">Reference proteome</keyword>
<proteinExistence type="inferred from homology"/>
<feature type="domain" description="Glycoside hydrolase family 3 N-terminal" evidence="4">
    <location>
        <begin position="36"/>
        <end position="327"/>
    </location>
</feature>
<evidence type="ECO:0000313" key="6">
    <source>
        <dbReference type="Proteomes" id="UP001551675"/>
    </source>
</evidence>
<dbReference type="PANTHER" id="PTHR30480:SF16">
    <property type="entry name" value="GLYCOSIDE HYDROLASE FAMILY 3 DOMAIN PROTEIN"/>
    <property type="match status" value="1"/>
</dbReference>
<dbReference type="InterPro" id="IPR050226">
    <property type="entry name" value="NagZ_Beta-hexosaminidase"/>
</dbReference>
<dbReference type="Gene3D" id="3.20.20.300">
    <property type="entry name" value="Glycoside hydrolase, family 3, N-terminal domain"/>
    <property type="match status" value="1"/>
</dbReference>
<evidence type="ECO:0000256" key="2">
    <source>
        <dbReference type="ARBA" id="ARBA00022801"/>
    </source>
</evidence>
<gene>
    <name evidence="5" type="ORF">AB0I59_36805</name>
</gene>
<keyword evidence="2 5" id="KW-0378">Hydrolase</keyword>
<dbReference type="InterPro" id="IPR036962">
    <property type="entry name" value="Glyco_hydro_3_N_sf"/>
</dbReference>
<dbReference type="Pfam" id="PF00933">
    <property type="entry name" value="Glyco_hydro_3"/>
    <property type="match status" value="1"/>
</dbReference>
<evidence type="ECO:0000256" key="3">
    <source>
        <dbReference type="ARBA" id="ARBA00023295"/>
    </source>
</evidence>
<dbReference type="EC" id="3.2.1.-" evidence="5"/>